<dbReference type="AlphaFoldDB" id="A0AAE5H7K1"/>
<reference evidence="1" key="1">
    <citation type="submission" date="2020-06" db="EMBL/GenBank/DDBJ databases">
        <title>Genomic insights into acetone-butanol-ethanol (ABE) fermentation by sequencing solventogenic clostridia strains.</title>
        <authorList>
            <person name="Brown S."/>
        </authorList>
    </citation>
    <scope>NUCLEOTIDE SEQUENCE</scope>
    <source>
        <strain evidence="1">DJ123</strain>
    </source>
</reference>
<dbReference type="EMBL" id="JABTDW010000001">
    <property type="protein sequence ID" value="NSB16752.1"/>
    <property type="molecule type" value="Genomic_DNA"/>
</dbReference>
<evidence type="ECO:0000313" key="2">
    <source>
        <dbReference type="Proteomes" id="UP000822184"/>
    </source>
</evidence>
<evidence type="ECO:0000313" key="1">
    <source>
        <dbReference type="EMBL" id="NSB16752.1"/>
    </source>
</evidence>
<comment type="caution">
    <text evidence="1">The sequence shown here is derived from an EMBL/GenBank/DDBJ whole genome shotgun (WGS) entry which is preliminary data.</text>
</comment>
<dbReference type="Proteomes" id="UP000822184">
    <property type="component" value="Unassembled WGS sequence"/>
</dbReference>
<sequence>MKTLILYDNTGRIFLQISNTYLTPEGGINYLEIEIPTGKRVFKVDTSVTPNVPVYEDIPKSEIDILKETVDALVLASLEG</sequence>
<dbReference type="RefSeq" id="WP_077856987.1">
    <property type="nucleotide sequence ID" value="NZ_JABTDW010000001.1"/>
</dbReference>
<proteinExistence type="predicted"/>
<protein>
    <submittedName>
        <fullName evidence="1">Uncharacterized protein</fullName>
    </submittedName>
</protein>
<name>A0AAE5H7K1_CLOBE</name>
<accession>A0AAE5H7K1</accession>
<organism evidence="1 2">
    <name type="scientific">Clostridium beijerinckii</name>
    <name type="common">Clostridium MP</name>
    <dbReference type="NCBI Taxonomy" id="1520"/>
    <lineage>
        <taxon>Bacteria</taxon>
        <taxon>Bacillati</taxon>
        <taxon>Bacillota</taxon>
        <taxon>Clostridia</taxon>
        <taxon>Eubacteriales</taxon>
        <taxon>Clostridiaceae</taxon>
        <taxon>Clostridium</taxon>
    </lineage>
</organism>
<gene>
    <name evidence="1" type="ORF">BCD95_005011</name>
</gene>